<reference evidence="2" key="1">
    <citation type="submission" date="2014-12" db="EMBL/GenBank/DDBJ databases">
        <title>Parallel Evolution in Life History Adaptation Evident in the Tissue-Specific Poeciliopsis prolifica transcriptome.</title>
        <authorList>
            <person name="Jue N.K."/>
            <person name="Foley R.J."/>
            <person name="Obergfell C."/>
            <person name="Reznick D.N."/>
            <person name="O'Neill R.J."/>
            <person name="O'Neill M.J."/>
        </authorList>
    </citation>
    <scope>NUCLEOTIDE SEQUENCE</scope>
</reference>
<name>A0A0S7ES72_9TELE</name>
<evidence type="ECO:0000313" key="2">
    <source>
        <dbReference type="EMBL" id="JAO05662.1"/>
    </source>
</evidence>
<protein>
    <submittedName>
        <fullName evidence="2">PPUP8609</fullName>
    </submittedName>
</protein>
<evidence type="ECO:0000256" key="1">
    <source>
        <dbReference type="SAM" id="Phobius"/>
    </source>
</evidence>
<keyword evidence="1" id="KW-0812">Transmembrane</keyword>
<organism evidence="2">
    <name type="scientific">Poeciliopsis prolifica</name>
    <name type="common">blackstripe livebearer</name>
    <dbReference type="NCBI Taxonomy" id="188132"/>
    <lineage>
        <taxon>Eukaryota</taxon>
        <taxon>Metazoa</taxon>
        <taxon>Chordata</taxon>
        <taxon>Craniata</taxon>
        <taxon>Vertebrata</taxon>
        <taxon>Euteleostomi</taxon>
        <taxon>Actinopterygii</taxon>
        <taxon>Neopterygii</taxon>
        <taxon>Teleostei</taxon>
        <taxon>Neoteleostei</taxon>
        <taxon>Acanthomorphata</taxon>
        <taxon>Ovalentaria</taxon>
        <taxon>Atherinomorphae</taxon>
        <taxon>Cyprinodontiformes</taxon>
        <taxon>Poeciliidae</taxon>
        <taxon>Poeciliinae</taxon>
        <taxon>Poeciliopsis</taxon>
    </lineage>
</organism>
<feature type="transmembrane region" description="Helical" evidence="1">
    <location>
        <begin position="42"/>
        <end position="60"/>
    </location>
</feature>
<dbReference type="AlphaFoldDB" id="A0A0S7ES72"/>
<keyword evidence="1" id="KW-0472">Membrane</keyword>
<sequence>GSLLSQRLLTFWQPPANSILLHRSGGTMFQGRALNEALPPTVFPFNAWLGTIFLAIVLTLTPTPRRKAGKGTGGIPKASPPTFSRSLSPVEGLISHLEMGGDGVHTAITCQCRLDRASGCTLSVSGLIMLLTAH</sequence>
<feature type="non-terminal residue" evidence="2">
    <location>
        <position position="1"/>
    </location>
</feature>
<accession>A0A0S7ES72</accession>
<gene>
    <name evidence="2" type="primary">PPUP8609</name>
</gene>
<proteinExistence type="predicted"/>
<dbReference type="EMBL" id="GBYX01476015">
    <property type="protein sequence ID" value="JAO05662.1"/>
    <property type="molecule type" value="Transcribed_RNA"/>
</dbReference>
<keyword evidence="1" id="KW-1133">Transmembrane helix</keyword>